<evidence type="ECO:0000313" key="1">
    <source>
        <dbReference type="EMBL" id="RKK01097.1"/>
    </source>
</evidence>
<evidence type="ECO:0000313" key="3">
    <source>
        <dbReference type="Proteomes" id="UP000274097"/>
    </source>
</evidence>
<gene>
    <name evidence="1" type="ORF">D6Z83_26795</name>
    <name evidence="2" type="ORF">EBE87_27950</name>
</gene>
<proteinExistence type="predicted"/>
<evidence type="ECO:0000313" key="2">
    <source>
        <dbReference type="EMBL" id="RMI14507.1"/>
    </source>
</evidence>
<protein>
    <submittedName>
        <fullName evidence="1">Uncharacterized protein</fullName>
    </submittedName>
</protein>
<sequence>MARSSPLPVPASERDALLASPLATLVSTALVAHCGDRCCPPPRPIPVGDVLRARGNCPLAHVIGGLFCTACGSPAQVVSLRADCPGGWIVQPVVVPEPHVVS</sequence>
<dbReference type="Proteomes" id="UP000274097">
    <property type="component" value="Unassembled WGS sequence"/>
</dbReference>
<keyword evidence="3" id="KW-1185">Reference proteome</keyword>
<comment type="caution">
    <text evidence="1">The sequence shown here is derived from an EMBL/GenBank/DDBJ whole genome shotgun (WGS) entry which is preliminary data.</text>
</comment>
<dbReference type="AlphaFoldDB" id="A0A3A9J1K8"/>
<dbReference type="EMBL" id="RAQU01000347">
    <property type="protein sequence ID" value="RKK01097.1"/>
    <property type="molecule type" value="Genomic_DNA"/>
</dbReference>
<dbReference type="InParanoid" id="A0A3A9J1K8"/>
<accession>A0A3A9J1K8</accession>
<dbReference type="Proteomes" id="UP000278036">
    <property type="component" value="Unassembled WGS sequence"/>
</dbReference>
<dbReference type="EMBL" id="RFLX01000113">
    <property type="protein sequence ID" value="RMI14507.1"/>
    <property type="molecule type" value="Genomic_DNA"/>
</dbReference>
<evidence type="ECO:0000313" key="4">
    <source>
        <dbReference type="Proteomes" id="UP000278036"/>
    </source>
</evidence>
<organism evidence="1 4">
    <name type="scientific">Teichococcus wenyumeiae</name>
    <dbReference type="NCBI Taxonomy" id="2478470"/>
    <lineage>
        <taxon>Bacteria</taxon>
        <taxon>Pseudomonadati</taxon>
        <taxon>Pseudomonadota</taxon>
        <taxon>Alphaproteobacteria</taxon>
        <taxon>Acetobacterales</taxon>
        <taxon>Roseomonadaceae</taxon>
        <taxon>Roseomonas</taxon>
    </lineage>
</organism>
<name>A0A3A9J1K8_9PROT</name>
<reference evidence="1 4" key="1">
    <citation type="submission" date="2018-09" db="EMBL/GenBank/DDBJ databases">
        <title>Roseomonas sp. nov., isolated from feces of Tibetan antelopes in the Qinghai-Tibet plateau, China.</title>
        <authorList>
            <person name="Tian Z."/>
        </authorList>
    </citation>
    <scope>NUCLEOTIDE SEQUENCE [LARGE SCALE GENOMIC DNA]</scope>
    <source>
        <strain evidence="2 3">Z23</strain>
        <strain evidence="1 4">Z24</strain>
    </source>
</reference>